<dbReference type="AlphaFoldDB" id="A0AAF0ES68"/>
<proteinExistence type="predicted"/>
<evidence type="ECO:0000313" key="2">
    <source>
        <dbReference type="EMBL" id="WFD34074.1"/>
    </source>
</evidence>
<reference evidence="2" key="1">
    <citation type="submission" date="2023-03" db="EMBL/GenBank/DDBJ databases">
        <title>Mating type loci evolution in Malassezia.</title>
        <authorList>
            <person name="Coelho M.A."/>
        </authorList>
    </citation>
    <scope>NUCLEOTIDE SEQUENCE</scope>
    <source>
        <strain evidence="2">CBS 11721</strain>
    </source>
</reference>
<sequence>MQGLSTTKTIEEPPKPTANPADKRRKGKRGAAPRKFKLQNTHLKEVDLSRDYVKPPSSS</sequence>
<keyword evidence="3" id="KW-1185">Reference proteome</keyword>
<dbReference type="Proteomes" id="UP001219933">
    <property type="component" value="Chromosome 1"/>
</dbReference>
<feature type="region of interest" description="Disordered" evidence="1">
    <location>
        <begin position="1"/>
        <end position="59"/>
    </location>
</feature>
<protein>
    <submittedName>
        <fullName evidence="2">Uncharacterized protein</fullName>
    </submittedName>
</protein>
<dbReference type="EMBL" id="CP119877">
    <property type="protein sequence ID" value="WFD34074.1"/>
    <property type="molecule type" value="Genomic_DNA"/>
</dbReference>
<feature type="compositionally biased region" description="Basic and acidic residues" evidence="1">
    <location>
        <begin position="42"/>
        <end position="53"/>
    </location>
</feature>
<organism evidence="2 3">
    <name type="scientific">Malassezia cuniculi</name>
    <dbReference type="NCBI Taxonomy" id="948313"/>
    <lineage>
        <taxon>Eukaryota</taxon>
        <taxon>Fungi</taxon>
        <taxon>Dikarya</taxon>
        <taxon>Basidiomycota</taxon>
        <taxon>Ustilaginomycotina</taxon>
        <taxon>Malasseziomycetes</taxon>
        <taxon>Malasseziales</taxon>
        <taxon>Malasseziaceae</taxon>
        <taxon>Malassezia</taxon>
    </lineage>
</organism>
<evidence type="ECO:0000256" key="1">
    <source>
        <dbReference type="SAM" id="MobiDB-lite"/>
    </source>
</evidence>
<feature type="compositionally biased region" description="Basic residues" evidence="1">
    <location>
        <begin position="23"/>
        <end position="37"/>
    </location>
</feature>
<evidence type="ECO:0000313" key="3">
    <source>
        <dbReference type="Proteomes" id="UP001219933"/>
    </source>
</evidence>
<gene>
    <name evidence="2" type="ORF">MCUN1_000906</name>
</gene>
<name>A0AAF0ES68_9BASI</name>
<accession>A0AAF0ES68</accession>